<sequence>MSVRSALNLSDGQTGEDFGMRVWTDEDEWFVRQSQFENRREKAHGNDCIIVGLEAYFVVIAPCSADLLAKIAGGICDSLATCLLRALGPSTPVIMCPAMNTHMYQHRLTARHLTVVQEDLRVPRQGGGRLACGDDGKYLMVNDMHSSV</sequence>
<dbReference type="OrthoDB" id="1532798at2759"/>
<dbReference type="InterPro" id="IPR003382">
    <property type="entry name" value="Flavoprotein"/>
</dbReference>
<dbReference type="GO" id="GO:0010181">
    <property type="term" value="F:FMN binding"/>
    <property type="evidence" value="ECO:0007669"/>
    <property type="project" value="TreeGrafter"/>
</dbReference>
<dbReference type="GO" id="GO:0004633">
    <property type="term" value="F:phosphopantothenoylcysteine decarboxylase activity"/>
    <property type="evidence" value="ECO:0007669"/>
    <property type="project" value="TreeGrafter"/>
</dbReference>
<name>A0A0D0V6R4_9TREE</name>
<keyword evidence="5" id="KW-1185">Reference proteome</keyword>
<protein>
    <submittedName>
        <fullName evidence="4">Unplaced genomic scaffold supercont1.7, whole genome shotgun sequence</fullName>
    </submittedName>
</protein>
<dbReference type="AlphaFoldDB" id="A0A0D0V6R4"/>
<keyword evidence="1" id="KW-0173">Coenzyme A biosynthesis</keyword>
<dbReference type="Proteomes" id="UP000053392">
    <property type="component" value="Unassembled WGS sequence"/>
</dbReference>
<dbReference type="Pfam" id="PF02441">
    <property type="entry name" value="Flavoprotein"/>
    <property type="match status" value="1"/>
</dbReference>
<dbReference type="GO" id="GO:0071513">
    <property type="term" value="C:phosphopantothenoylcysteine decarboxylase complex"/>
    <property type="evidence" value="ECO:0007669"/>
    <property type="project" value="TreeGrafter"/>
</dbReference>
<dbReference type="InterPro" id="IPR036551">
    <property type="entry name" value="Flavin_trans-like"/>
</dbReference>
<organism evidence="4 5">
    <name type="scientific">Cryptococcus deuterogattii Ram5</name>
    <dbReference type="NCBI Taxonomy" id="1296110"/>
    <lineage>
        <taxon>Eukaryota</taxon>
        <taxon>Fungi</taxon>
        <taxon>Dikarya</taxon>
        <taxon>Basidiomycota</taxon>
        <taxon>Agaricomycotina</taxon>
        <taxon>Tremellomycetes</taxon>
        <taxon>Tremellales</taxon>
        <taxon>Cryptococcaceae</taxon>
        <taxon>Cryptococcus</taxon>
        <taxon>Cryptococcus gattii species complex</taxon>
    </lineage>
</organism>
<dbReference type="EMBL" id="KN847902">
    <property type="protein sequence ID" value="KIR40595.1"/>
    <property type="molecule type" value="Genomic_DNA"/>
</dbReference>
<gene>
    <name evidence="4" type="ORF">I313_03246</name>
</gene>
<dbReference type="HOGENOM" id="CLU_1758716_0_0_1"/>
<reference evidence="4 5" key="1">
    <citation type="submission" date="2015-01" db="EMBL/GenBank/DDBJ databases">
        <title>The Genome Sequence of Cryptococcus gattii Ram5.</title>
        <authorList>
            <consortium name="The Broad Institute Genomics Platform"/>
            <person name="Cuomo C."/>
            <person name="Litvintseva A."/>
            <person name="Chen Y."/>
            <person name="Heitman J."/>
            <person name="Sun S."/>
            <person name="Springer D."/>
            <person name="Dromer F."/>
            <person name="Young S."/>
            <person name="Zeng Q."/>
            <person name="Gargeya S."/>
            <person name="Abouelleil A."/>
            <person name="Alvarado L."/>
            <person name="Chapman S.B."/>
            <person name="Gainer-Dewar J."/>
            <person name="Goldberg J."/>
            <person name="Griggs A."/>
            <person name="Gujja S."/>
            <person name="Hansen M."/>
            <person name="Howarth C."/>
            <person name="Imamovic A."/>
            <person name="Larimer J."/>
            <person name="Murphy C."/>
            <person name="Naylor J."/>
            <person name="Pearson M."/>
            <person name="Priest M."/>
            <person name="Roberts A."/>
            <person name="Saif S."/>
            <person name="Shea T."/>
            <person name="Sykes S."/>
            <person name="Wortman J."/>
            <person name="Nusbaum C."/>
            <person name="Birren B."/>
        </authorList>
    </citation>
    <scope>NUCLEOTIDE SEQUENCE [LARGE SCALE GENOMIC DNA]</scope>
    <source>
        <strain evidence="4 5">Ram5</strain>
    </source>
</reference>
<feature type="domain" description="Flavoprotein" evidence="3">
    <location>
        <begin position="44"/>
        <end position="116"/>
    </location>
</feature>
<comment type="similarity">
    <text evidence="2">Belongs to the HFCD (homooligomeric flavin containing Cys decarboxylase) superfamily.</text>
</comment>
<evidence type="ECO:0000313" key="4">
    <source>
        <dbReference type="EMBL" id="KIR40595.1"/>
    </source>
</evidence>
<accession>A0A0D0V6R4</accession>
<dbReference type="GO" id="GO:0015937">
    <property type="term" value="P:coenzyme A biosynthetic process"/>
    <property type="evidence" value="ECO:0007669"/>
    <property type="project" value="UniProtKB-KW"/>
</dbReference>
<proteinExistence type="inferred from homology"/>
<evidence type="ECO:0000256" key="1">
    <source>
        <dbReference type="ARBA" id="ARBA00022993"/>
    </source>
</evidence>
<evidence type="ECO:0000313" key="5">
    <source>
        <dbReference type="Proteomes" id="UP000053392"/>
    </source>
</evidence>
<evidence type="ECO:0000259" key="3">
    <source>
        <dbReference type="Pfam" id="PF02441"/>
    </source>
</evidence>
<dbReference type="Gene3D" id="3.40.50.1950">
    <property type="entry name" value="Flavin prenyltransferase-like"/>
    <property type="match status" value="1"/>
</dbReference>
<dbReference type="PANTHER" id="PTHR14359:SF6">
    <property type="entry name" value="PHOSPHOPANTOTHENOYLCYSTEINE DECARBOXYLASE"/>
    <property type="match status" value="1"/>
</dbReference>
<evidence type="ECO:0000256" key="2">
    <source>
        <dbReference type="ARBA" id="ARBA00038350"/>
    </source>
</evidence>
<dbReference type="SUPFAM" id="SSF52507">
    <property type="entry name" value="Homo-oligomeric flavin-containing Cys decarboxylases, HFCD"/>
    <property type="match status" value="1"/>
</dbReference>
<dbReference type="PANTHER" id="PTHR14359">
    <property type="entry name" value="HOMO-OLIGOMERIC FLAVIN CONTAINING CYS DECARBOXYLASE FAMILY"/>
    <property type="match status" value="1"/>
</dbReference>